<evidence type="ECO:0000313" key="2">
    <source>
        <dbReference type="EMBL" id="PTL35948.1"/>
    </source>
</evidence>
<keyword evidence="1" id="KW-0472">Membrane</keyword>
<dbReference type="Proteomes" id="UP000241436">
    <property type="component" value="Unassembled WGS sequence"/>
</dbReference>
<evidence type="ECO:0000313" key="3">
    <source>
        <dbReference type="Proteomes" id="UP000241436"/>
    </source>
</evidence>
<proteinExistence type="predicted"/>
<accession>A0A2T4TXW0</accession>
<keyword evidence="1" id="KW-0812">Transmembrane</keyword>
<reference evidence="3" key="2">
    <citation type="journal article" date="2018" name="Environ. Microbiol.">
        <title>Bloom of a denitrifying methanotroph, 'Candidatus Methylomirabilis limnetica', in a deep stratified lake.</title>
        <authorList>
            <person name="Graf J.S."/>
            <person name="Mayr M.J."/>
            <person name="Marchant H.K."/>
            <person name="Tienken D."/>
            <person name="Hach P.F."/>
            <person name="Brand A."/>
            <person name="Schubert C.J."/>
            <person name="Kuypers M.M."/>
            <person name="Milucka J."/>
        </authorList>
    </citation>
    <scope>NUCLEOTIDE SEQUENCE [LARGE SCALE GENOMIC DNA]</scope>
    <source>
        <strain evidence="3">Zug</strain>
    </source>
</reference>
<comment type="caution">
    <text evidence="2">The sequence shown here is derived from an EMBL/GenBank/DDBJ whole genome shotgun (WGS) entry which is preliminary data.</text>
</comment>
<dbReference type="AlphaFoldDB" id="A0A2T4TXW0"/>
<dbReference type="RefSeq" id="WP_107562070.1">
    <property type="nucleotide sequence ID" value="NZ_NVQC01000020.1"/>
</dbReference>
<sequence length="90" mass="9589">MPVRALGHHKTITKFVLIAVLAVGLCMTPCGMAAHHGSTSAPSMLCTVDLAKVFQLVIVMNVLLFALSALIVVPQAPAFSLLKPPRFAFF</sequence>
<feature type="transmembrane region" description="Helical" evidence="1">
    <location>
        <begin position="54"/>
        <end position="73"/>
    </location>
</feature>
<reference evidence="2 3" key="1">
    <citation type="submission" date="2017-09" db="EMBL/GenBank/DDBJ databases">
        <title>Bloom of a denitrifying methanotroph, Candidatus Methylomirabilis limnetica, in a deep stratified lake.</title>
        <authorList>
            <person name="Graf J.S."/>
            <person name="Marchant H.K."/>
            <person name="Tienken D."/>
            <person name="Hach P.F."/>
            <person name="Brand A."/>
            <person name="Schubert C.J."/>
            <person name="Kuypers M.M."/>
            <person name="Milucka J."/>
        </authorList>
    </citation>
    <scope>NUCLEOTIDE SEQUENCE [LARGE SCALE GENOMIC DNA]</scope>
    <source>
        <strain evidence="2 3">Zug</strain>
    </source>
</reference>
<organism evidence="2 3">
    <name type="scientific">Candidatus Methylomirabilis limnetica</name>
    <dbReference type="NCBI Taxonomy" id="2033718"/>
    <lineage>
        <taxon>Bacteria</taxon>
        <taxon>Candidatus Methylomirabilota</taxon>
        <taxon>Candidatus Methylomirabilia</taxon>
        <taxon>Candidatus Methylomirabilales</taxon>
        <taxon>Candidatus Methylomirabilaceae</taxon>
        <taxon>Candidatus Methylomirabilis</taxon>
    </lineage>
</organism>
<keyword evidence="1" id="KW-1133">Transmembrane helix</keyword>
<dbReference type="EMBL" id="NVQC01000020">
    <property type="protein sequence ID" value="PTL35948.1"/>
    <property type="molecule type" value="Genomic_DNA"/>
</dbReference>
<protein>
    <submittedName>
        <fullName evidence="2">Uncharacterized protein</fullName>
    </submittedName>
</protein>
<feature type="transmembrane region" description="Helical" evidence="1">
    <location>
        <begin position="12"/>
        <end position="34"/>
    </location>
</feature>
<name>A0A2T4TXW0_9BACT</name>
<keyword evidence="3" id="KW-1185">Reference proteome</keyword>
<evidence type="ECO:0000256" key="1">
    <source>
        <dbReference type="SAM" id="Phobius"/>
    </source>
</evidence>
<gene>
    <name evidence="2" type="ORF">CLG94_06530</name>
</gene>